<evidence type="ECO:0000313" key="2">
    <source>
        <dbReference type="Proteomes" id="UP001524478"/>
    </source>
</evidence>
<dbReference type="Proteomes" id="UP001524478">
    <property type="component" value="Unassembled WGS sequence"/>
</dbReference>
<dbReference type="EMBL" id="JANGAC010000007">
    <property type="protein sequence ID" value="MCQ4923513.1"/>
    <property type="molecule type" value="Genomic_DNA"/>
</dbReference>
<dbReference type="PROSITE" id="PS51257">
    <property type="entry name" value="PROKAR_LIPOPROTEIN"/>
    <property type="match status" value="1"/>
</dbReference>
<reference evidence="1 2" key="1">
    <citation type="submission" date="2022-06" db="EMBL/GenBank/DDBJ databases">
        <title>Isolation of gut microbiota from human fecal samples.</title>
        <authorList>
            <person name="Pamer E.G."/>
            <person name="Barat B."/>
            <person name="Waligurski E."/>
            <person name="Medina S."/>
            <person name="Paddock L."/>
            <person name="Mostad J."/>
        </authorList>
    </citation>
    <scope>NUCLEOTIDE SEQUENCE [LARGE SCALE GENOMIC DNA]</scope>
    <source>
        <strain evidence="1 2">DFI.7.95</strain>
    </source>
</reference>
<comment type="caution">
    <text evidence="1">The sequence shown here is derived from an EMBL/GenBank/DDBJ whole genome shotgun (WGS) entry which is preliminary data.</text>
</comment>
<accession>A0ABT1SAL0</accession>
<dbReference type="RefSeq" id="WP_256311472.1">
    <property type="nucleotide sequence ID" value="NZ_JANGAC010000007.1"/>
</dbReference>
<keyword evidence="2" id="KW-1185">Reference proteome</keyword>
<organism evidence="1 2">
    <name type="scientific">Tissierella carlieri</name>
    <dbReference type="NCBI Taxonomy" id="689904"/>
    <lineage>
        <taxon>Bacteria</taxon>
        <taxon>Bacillati</taxon>
        <taxon>Bacillota</taxon>
        <taxon>Tissierellia</taxon>
        <taxon>Tissierellales</taxon>
        <taxon>Tissierellaceae</taxon>
        <taxon>Tissierella</taxon>
    </lineage>
</organism>
<protein>
    <recommendedName>
        <fullName evidence="3">Lipoprotein</fullName>
    </recommendedName>
</protein>
<sequence>MKRILLIIITIFIALVFSGCNPNEKDSVALDDARFEEEEIKYEIEQILFSKSFQSIEPSVEIITNNNKLKILASLGLSEYSGINVNSIVKKGSEINIHVSGISNKNDLRLAVPQVVMELKKTKLKKIEDLRFNIIYDDYTPLKIKYGINDVLNKIQSHFKVSTKGTPIFDLIRINDAIVWDISYNSIFDKENPDIPLVNLSAQVDANTGNIIDSEKLSISTSLDSGHILGYINNDYILYKKTVLDKDTNKSIEQLWDYSALNNEKSMLYSSSFKISSAQFSSDLHYVSVIEVNDNGSELYIIPLDDKRAYKISFENKFNPKTMRWDNDNVLYLIENNDDNSTVYSYNVKNNDIKAVGTFNKNIENLIINNDNFLIVEKTDNELNKKISITSDWDKFKPIGNGANPKFLNKNMISYLRKNEDNDYNSLFVYDMKAKDIISEIEGNILNYEILPDNNIVYVDKNINKNDFTLKKYSLNDQVTNEIAHFISDKIYYDENRNLVYLNITLPFDNEKTEMIYSLDLSKLN</sequence>
<name>A0ABT1SAL0_9FIRM</name>
<evidence type="ECO:0008006" key="3">
    <source>
        <dbReference type="Google" id="ProtNLM"/>
    </source>
</evidence>
<dbReference type="SUPFAM" id="SSF69304">
    <property type="entry name" value="Tricorn protease N-terminal domain"/>
    <property type="match status" value="1"/>
</dbReference>
<gene>
    <name evidence="1" type="ORF">NE686_10475</name>
</gene>
<proteinExistence type="predicted"/>
<evidence type="ECO:0000313" key="1">
    <source>
        <dbReference type="EMBL" id="MCQ4923513.1"/>
    </source>
</evidence>